<dbReference type="AlphaFoldDB" id="A0A841DAA4"/>
<keyword evidence="1" id="KW-0472">Membrane</keyword>
<accession>A0A841DAA4</accession>
<organism evidence="2 3">
    <name type="scientific">Planomonospora venezuelensis</name>
    <dbReference type="NCBI Taxonomy" id="1999"/>
    <lineage>
        <taxon>Bacteria</taxon>
        <taxon>Bacillati</taxon>
        <taxon>Actinomycetota</taxon>
        <taxon>Actinomycetes</taxon>
        <taxon>Streptosporangiales</taxon>
        <taxon>Streptosporangiaceae</taxon>
        <taxon>Planomonospora</taxon>
    </lineage>
</organism>
<keyword evidence="1" id="KW-1133">Transmembrane helix</keyword>
<reference evidence="2 3" key="1">
    <citation type="submission" date="2020-08" db="EMBL/GenBank/DDBJ databases">
        <title>Genomic Encyclopedia of Type Strains, Phase III (KMG-III): the genomes of soil and plant-associated and newly described type strains.</title>
        <authorList>
            <person name="Whitman W."/>
        </authorList>
    </citation>
    <scope>NUCLEOTIDE SEQUENCE [LARGE SCALE GENOMIC DNA]</scope>
    <source>
        <strain evidence="2 3">CECT 3303</strain>
    </source>
</reference>
<dbReference type="Proteomes" id="UP000562352">
    <property type="component" value="Unassembled WGS sequence"/>
</dbReference>
<dbReference type="EMBL" id="JACHJJ010000023">
    <property type="protein sequence ID" value="MBB5966409.1"/>
    <property type="molecule type" value="Genomic_DNA"/>
</dbReference>
<feature type="transmembrane region" description="Helical" evidence="1">
    <location>
        <begin position="122"/>
        <end position="148"/>
    </location>
</feature>
<protein>
    <submittedName>
        <fullName evidence="2">Uncharacterized protein</fullName>
    </submittedName>
</protein>
<feature type="transmembrane region" description="Helical" evidence="1">
    <location>
        <begin position="58"/>
        <end position="76"/>
    </location>
</feature>
<sequence>MKARGSGVVAMRHFVGLLIGLVTTAVLLLGGGWAAATTLGRPLPGAAGLSPQPGGAQTWIALGVMAGLGLLLGLVIAGRVSPLAGFVPSMVLLAWTVIYVLDAGRAMGLLTEVPTFHRELDVAPVGMGVLLNSGIYAMLGVALFLPVLMPSRWAGRSREEDDEYEEEPGEPSYY</sequence>
<proteinExistence type="predicted"/>
<dbReference type="RefSeq" id="WP_338047992.1">
    <property type="nucleotide sequence ID" value="NZ_BAAAWZ010000001.1"/>
</dbReference>
<evidence type="ECO:0000256" key="1">
    <source>
        <dbReference type="SAM" id="Phobius"/>
    </source>
</evidence>
<keyword evidence="3" id="KW-1185">Reference proteome</keyword>
<keyword evidence="1" id="KW-0812">Transmembrane</keyword>
<evidence type="ECO:0000313" key="3">
    <source>
        <dbReference type="Proteomes" id="UP000562352"/>
    </source>
</evidence>
<gene>
    <name evidence="2" type="ORF">FHS22_005700</name>
</gene>
<comment type="caution">
    <text evidence="2">The sequence shown here is derived from an EMBL/GenBank/DDBJ whole genome shotgun (WGS) entry which is preliminary data.</text>
</comment>
<name>A0A841DAA4_PLAVE</name>
<feature type="transmembrane region" description="Helical" evidence="1">
    <location>
        <begin position="83"/>
        <end position="102"/>
    </location>
</feature>
<evidence type="ECO:0000313" key="2">
    <source>
        <dbReference type="EMBL" id="MBB5966409.1"/>
    </source>
</evidence>